<comment type="caution">
    <text evidence="1">The sequence shown here is derived from an EMBL/GenBank/DDBJ whole genome shotgun (WGS) entry which is preliminary data.</text>
</comment>
<dbReference type="EMBL" id="CM023491">
    <property type="protein sequence ID" value="KAH6941464.1"/>
    <property type="molecule type" value="Genomic_DNA"/>
</dbReference>
<reference evidence="1" key="1">
    <citation type="submission" date="2020-05" db="EMBL/GenBank/DDBJ databases">
        <title>Large-scale comparative analyses of tick genomes elucidate their genetic diversity and vector capacities.</title>
        <authorList>
            <person name="Jia N."/>
            <person name="Wang J."/>
            <person name="Shi W."/>
            <person name="Du L."/>
            <person name="Sun Y."/>
            <person name="Zhan W."/>
            <person name="Jiang J."/>
            <person name="Wang Q."/>
            <person name="Zhang B."/>
            <person name="Ji P."/>
            <person name="Sakyi L.B."/>
            <person name="Cui X."/>
            <person name="Yuan T."/>
            <person name="Jiang B."/>
            <person name="Yang W."/>
            <person name="Lam T.T.-Y."/>
            <person name="Chang Q."/>
            <person name="Ding S."/>
            <person name="Wang X."/>
            <person name="Zhu J."/>
            <person name="Ruan X."/>
            <person name="Zhao L."/>
            <person name="Wei J."/>
            <person name="Que T."/>
            <person name="Du C."/>
            <person name="Cheng J."/>
            <person name="Dai P."/>
            <person name="Han X."/>
            <person name="Huang E."/>
            <person name="Gao Y."/>
            <person name="Liu J."/>
            <person name="Shao H."/>
            <person name="Ye R."/>
            <person name="Li L."/>
            <person name="Wei W."/>
            <person name="Wang X."/>
            <person name="Wang C."/>
            <person name="Yang T."/>
            <person name="Huo Q."/>
            <person name="Li W."/>
            <person name="Guo W."/>
            <person name="Chen H."/>
            <person name="Zhou L."/>
            <person name="Ni X."/>
            <person name="Tian J."/>
            <person name="Zhou Y."/>
            <person name="Sheng Y."/>
            <person name="Liu T."/>
            <person name="Pan Y."/>
            <person name="Xia L."/>
            <person name="Li J."/>
            <person name="Zhao F."/>
            <person name="Cao W."/>
        </authorList>
    </citation>
    <scope>NUCLEOTIDE SEQUENCE</scope>
    <source>
        <strain evidence="1">Hyas-2018</strain>
    </source>
</reference>
<sequence length="482" mass="54143">MSSYELPVNANEEVLTHKVKEMEGNLRSLNISNCIVACPSSLLWILSSLKYLRTLSCIACPLQPSLLLDSLLKSLRNLVRLEFSLVEAGVDATAETMEIWDSSNLHWGKKTNLREMYVEVMNDDNMKLLQEFVKYCPRLKDIHIYVSGYIRAHDGTIACLSIAEGLGELAMFTLSCEVPCMTQRELSTQPLDLWDCMQIHGNVVFRKSPKALSYALLRDLATSPRTALPLDPAVLVVVESPDLERQLLDAGLRYNWSELQSLCLLMFARELQGAVYPTVGVEHTTVLCEFFARLSNLVELNVRSFHFGDGVDFTELMPTATLQRLRALSLPPCGLRQRGAVRRLALGLGDVEELDIRLNIDGRHNICLFCDDELAIEPADTLLCPANALERLCILTTTRLHASKAEVIVASMARRLPSVFYLHIHYVDIGKDTRTSVTWIRVSQSDTVEEWSQPGKVMQGKPCIMCSTQTFVALPKPRCREL</sequence>
<proteinExistence type="predicted"/>
<evidence type="ECO:0000313" key="2">
    <source>
        <dbReference type="Proteomes" id="UP000821845"/>
    </source>
</evidence>
<organism evidence="1 2">
    <name type="scientific">Hyalomma asiaticum</name>
    <name type="common">Tick</name>
    <dbReference type="NCBI Taxonomy" id="266040"/>
    <lineage>
        <taxon>Eukaryota</taxon>
        <taxon>Metazoa</taxon>
        <taxon>Ecdysozoa</taxon>
        <taxon>Arthropoda</taxon>
        <taxon>Chelicerata</taxon>
        <taxon>Arachnida</taxon>
        <taxon>Acari</taxon>
        <taxon>Parasitiformes</taxon>
        <taxon>Ixodida</taxon>
        <taxon>Ixodoidea</taxon>
        <taxon>Ixodidae</taxon>
        <taxon>Hyalomminae</taxon>
        <taxon>Hyalomma</taxon>
    </lineage>
</organism>
<dbReference type="Proteomes" id="UP000821845">
    <property type="component" value="Chromosome 11"/>
</dbReference>
<protein>
    <submittedName>
        <fullName evidence="1">Uncharacterized protein</fullName>
    </submittedName>
</protein>
<gene>
    <name evidence="1" type="ORF">HPB50_018356</name>
</gene>
<accession>A0ACB7T639</accession>
<name>A0ACB7T639_HYAAI</name>
<evidence type="ECO:0000313" key="1">
    <source>
        <dbReference type="EMBL" id="KAH6941464.1"/>
    </source>
</evidence>
<keyword evidence="2" id="KW-1185">Reference proteome</keyword>